<dbReference type="Gene3D" id="3.40.50.2300">
    <property type="match status" value="1"/>
</dbReference>
<dbReference type="Pfam" id="PF00072">
    <property type="entry name" value="Response_reg"/>
    <property type="match status" value="1"/>
</dbReference>
<proteinExistence type="predicted"/>
<dbReference type="STRING" id="1802129.A3J04_03170"/>
<dbReference type="PANTHER" id="PTHR44591:SF3">
    <property type="entry name" value="RESPONSE REGULATORY DOMAIN-CONTAINING PROTEIN"/>
    <property type="match status" value="1"/>
</dbReference>
<dbReference type="CDD" id="cd00156">
    <property type="entry name" value="REC"/>
    <property type="match status" value="1"/>
</dbReference>
<dbReference type="PANTHER" id="PTHR44591">
    <property type="entry name" value="STRESS RESPONSE REGULATOR PROTEIN 1"/>
    <property type="match status" value="1"/>
</dbReference>
<reference evidence="4 5" key="1">
    <citation type="journal article" date="2016" name="Nat. Commun.">
        <title>Thousands of microbial genomes shed light on interconnected biogeochemical processes in an aquifer system.</title>
        <authorList>
            <person name="Anantharaman K."/>
            <person name="Brown C.T."/>
            <person name="Hug L.A."/>
            <person name="Sharon I."/>
            <person name="Castelle C.J."/>
            <person name="Probst A.J."/>
            <person name="Thomas B.C."/>
            <person name="Singh A."/>
            <person name="Wilkins M.J."/>
            <person name="Karaoz U."/>
            <person name="Brodie E.L."/>
            <person name="Williams K.H."/>
            <person name="Hubbard S.S."/>
            <person name="Banfield J.F."/>
        </authorList>
    </citation>
    <scope>NUCLEOTIDE SEQUENCE [LARGE SCALE GENOMIC DNA]</scope>
</reference>
<protein>
    <recommendedName>
        <fullName evidence="3">Response regulatory domain-containing protein</fullName>
    </recommendedName>
</protein>
<evidence type="ECO:0000259" key="3">
    <source>
        <dbReference type="PROSITE" id="PS50110"/>
    </source>
</evidence>
<dbReference type="GO" id="GO:0000160">
    <property type="term" value="P:phosphorelay signal transduction system"/>
    <property type="evidence" value="ECO:0007669"/>
    <property type="project" value="InterPro"/>
</dbReference>
<accession>A0A1G2H2T9</accession>
<dbReference type="InterPro" id="IPR011006">
    <property type="entry name" value="CheY-like_superfamily"/>
</dbReference>
<dbReference type="PROSITE" id="PS50110">
    <property type="entry name" value="RESPONSE_REGULATORY"/>
    <property type="match status" value="1"/>
</dbReference>
<sequence>MPAKRILVVDENKDSRYLIRRQVEKHKMGIGIIEVTGSEEARDALRLELPDLMVTEIMLGGNFRAGLQLVADARESNRSMPVIIYTTQATRRMEDAAMALGVAAFLLKPSCDHGEPAATIIKHLTSR</sequence>
<dbReference type="InterPro" id="IPR001789">
    <property type="entry name" value="Sig_transdc_resp-reg_receiver"/>
</dbReference>
<evidence type="ECO:0000313" key="4">
    <source>
        <dbReference type="EMBL" id="OGZ56794.1"/>
    </source>
</evidence>
<evidence type="ECO:0000256" key="2">
    <source>
        <dbReference type="PROSITE-ProRule" id="PRU00169"/>
    </source>
</evidence>
<evidence type="ECO:0000313" key="5">
    <source>
        <dbReference type="Proteomes" id="UP000177954"/>
    </source>
</evidence>
<organism evidence="4 5">
    <name type="scientific">Candidatus Ryanbacteria bacterium RIFCSPLOWO2_02_FULL_47_14</name>
    <dbReference type="NCBI Taxonomy" id="1802129"/>
    <lineage>
        <taxon>Bacteria</taxon>
        <taxon>Candidatus Ryaniibacteriota</taxon>
    </lineage>
</organism>
<dbReference type="Proteomes" id="UP000177954">
    <property type="component" value="Unassembled WGS sequence"/>
</dbReference>
<comment type="caution">
    <text evidence="2">Lacks conserved residue(s) required for the propagation of feature annotation.</text>
</comment>
<dbReference type="SMART" id="SM00448">
    <property type="entry name" value="REC"/>
    <property type="match status" value="1"/>
</dbReference>
<comment type="caution">
    <text evidence="4">The sequence shown here is derived from an EMBL/GenBank/DDBJ whole genome shotgun (WGS) entry which is preliminary data.</text>
</comment>
<dbReference type="InterPro" id="IPR050595">
    <property type="entry name" value="Bact_response_regulator"/>
</dbReference>
<dbReference type="SUPFAM" id="SSF52172">
    <property type="entry name" value="CheY-like"/>
    <property type="match status" value="1"/>
</dbReference>
<feature type="domain" description="Response regulatory" evidence="3">
    <location>
        <begin position="5"/>
        <end position="123"/>
    </location>
</feature>
<gene>
    <name evidence="4" type="ORF">A3J04_03170</name>
</gene>
<keyword evidence="1" id="KW-0597">Phosphoprotein</keyword>
<dbReference type="AlphaFoldDB" id="A0A1G2H2T9"/>
<evidence type="ECO:0000256" key="1">
    <source>
        <dbReference type="ARBA" id="ARBA00022553"/>
    </source>
</evidence>
<name>A0A1G2H2T9_9BACT</name>
<dbReference type="EMBL" id="MHNZ01000007">
    <property type="protein sequence ID" value="OGZ56794.1"/>
    <property type="molecule type" value="Genomic_DNA"/>
</dbReference>